<keyword evidence="7" id="KW-0568">Pathogenesis-related protein</keyword>
<organism evidence="9 10">
    <name type="scientific">Acorus calamus</name>
    <name type="common">Sweet flag</name>
    <dbReference type="NCBI Taxonomy" id="4465"/>
    <lineage>
        <taxon>Eukaryota</taxon>
        <taxon>Viridiplantae</taxon>
        <taxon>Streptophyta</taxon>
        <taxon>Embryophyta</taxon>
        <taxon>Tracheophyta</taxon>
        <taxon>Spermatophyta</taxon>
        <taxon>Magnoliopsida</taxon>
        <taxon>Liliopsida</taxon>
        <taxon>Acoraceae</taxon>
        <taxon>Acorus</taxon>
    </lineage>
</organism>
<comment type="similarity">
    <text evidence="2">Belongs to the MLO family.</text>
</comment>
<evidence type="ECO:0000313" key="10">
    <source>
        <dbReference type="Proteomes" id="UP001180020"/>
    </source>
</evidence>
<dbReference type="PANTHER" id="PTHR31942:SF72">
    <property type="entry name" value="MLO-LIKE PROTEIN"/>
    <property type="match status" value="1"/>
</dbReference>
<feature type="transmembrane region" description="Helical" evidence="8">
    <location>
        <begin position="12"/>
        <end position="35"/>
    </location>
</feature>
<accession>A0AAV9F4Y4</accession>
<evidence type="ECO:0000256" key="3">
    <source>
        <dbReference type="ARBA" id="ARBA00022692"/>
    </source>
</evidence>
<dbReference type="AlphaFoldDB" id="A0AAV9F4Y4"/>
<evidence type="ECO:0000256" key="7">
    <source>
        <dbReference type="ARBA" id="ARBA00023265"/>
    </source>
</evidence>
<evidence type="ECO:0000256" key="4">
    <source>
        <dbReference type="ARBA" id="ARBA00022821"/>
    </source>
</evidence>
<dbReference type="GO" id="GO:0016020">
    <property type="term" value="C:membrane"/>
    <property type="evidence" value="ECO:0007669"/>
    <property type="project" value="UniProtKB-SubCell"/>
</dbReference>
<evidence type="ECO:0000256" key="8">
    <source>
        <dbReference type="SAM" id="Phobius"/>
    </source>
</evidence>
<reference evidence="9" key="1">
    <citation type="journal article" date="2023" name="Nat. Commun.">
        <title>Diploid and tetraploid genomes of Acorus and the evolution of monocots.</title>
        <authorList>
            <person name="Ma L."/>
            <person name="Liu K.W."/>
            <person name="Li Z."/>
            <person name="Hsiao Y.Y."/>
            <person name="Qi Y."/>
            <person name="Fu T."/>
            <person name="Tang G.D."/>
            <person name="Zhang D."/>
            <person name="Sun W.H."/>
            <person name="Liu D.K."/>
            <person name="Li Y."/>
            <person name="Chen G.Z."/>
            <person name="Liu X.D."/>
            <person name="Liao X.Y."/>
            <person name="Jiang Y.T."/>
            <person name="Yu X."/>
            <person name="Hao Y."/>
            <person name="Huang J."/>
            <person name="Zhao X.W."/>
            <person name="Ke S."/>
            <person name="Chen Y.Y."/>
            <person name="Wu W.L."/>
            <person name="Hsu J.L."/>
            <person name="Lin Y.F."/>
            <person name="Huang M.D."/>
            <person name="Li C.Y."/>
            <person name="Huang L."/>
            <person name="Wang Z.W."/>
            <person name="Zhao X."/>
            <person name="Zhong W.Y."/>
            <person name="Peng D.H."/>
            <person name="Ahmad S."/>
            <person name="Lan S."/>
            <person name="Zhang J.S."/>
            <person name="Tsai W.C."/>
            <person name="Van de Peer Y."/>
            <person name="Liu Z.J."/>
        </authorList>
    </citation>
    <scope>NUCLEOTIDE SEQUENCE</scope>
    <source>
        <strain evidence="9">CP</strain>
    </source>
</reference>
<feature type="transmembrane region" description="Helical" evidence="8">
    <location>
        <begin position="123"/>
        <end position="144"/>
    </location>
</feature>
<comment type="caution">
    <text evidence="9">The sequence shown here is derived from an EMBL/GenBank/DDBJ whole genome shotgun (WGS) entry which is preliminary data.</text>
</comment>
<sequence length="291" mass="32859">MADRSLENTPTWAITGVCFVLIAIALGAEYGLHLLASLFTKKKTKPLDQALERIKAELRSFGFMSLLLTVGEQPISKICISKSLGGSFLPCESGEHEIEVVGESSCEAHGKVPLMSIEAGGQLQMLIFVLAAFHVLSCLLTLGLGMAKMRRWKFWEEETQSLEYQLCNDSRRFMLSRETPFGKRHLKSWSDHQCFLWIVCSYRQFFDSVSKADYLVLRQGFITTHVSKHCKFNFNKFLSRALDKDFVAVVGISIWNWVFAILSILFNAHSTCGCWSKDGIHHNYNGCGEPK</sequence>
<evidence type="ECO:0008006" key="11">
    <source>
        <dbReference type="Google" id="ProtNLM"/>
    </source>
</evidence>
<keyword evidence="10" id="KW-1185">Reference proteome</keyword>
<evidence type="ECO:0000256" key="5">
    <source>
        <dbReference type="ARBA" id="ARBA00022989"/>
    </source>
</evidence>
<gene>
    <name evidence="9" type="ORF">QJS10_CPA03g00084</name>
</gene>
<feature type="transmembrane region" description="Helical" evidence="8">
    <location>
        <begin position="246"/>
        <end position="266"/>
    </location>
</feature>
<proteinExistence type="inferred from homology"/>
<name>A0AAV9F4Y4_ACOCL</name>
<reference evidence="9" key="2">
    <citation type="submission" date="2023-06" db="EMBL/GenBank/DDBJ databases">
        <authorList>
            <person name="Ma L."/>
            <person name="Liu K.-W."/>
            <person name="Li Z."/>
            <person name="Hsiao Y.-Y."/>
            <person name="Qi Y."/>
            <person name="Fu T."/>
            <person name="Tang G."/>
            <person name="Zhang D."/>
            <person name="Sun W.-H."/>
            <person name="Liu D.-K."/>
            <person name="Li Y."/>
            <person name="Chen G.-Z."/>
            <person name="Liu X.-D."/>
            <person name="Liao X.-Y."/>
            <person name="Jiang Y.-T."/>
            <person name="Yu X."/>
            <person name="Hao Y."/>
            <person name="Huang J."/>
            <person name="Zhao X.-W."/>
            <person name="Ke S."/>
            <person name="Chen Y.-Y."/>
            <person name="Wu W.-L."/>
            <person name="Hsu J.-L."/>
            <person name="Lin Y.-F."/>
            <person name="Huang M.-D."/>
            <person name="Li C.-Y."/>
            <person name="Huang L."/>
            <person name="Wang Z.-W."/>
            <person name="Zhao X."/>
            <person name="Zhong W.-Y."/>
            <person name="Peng D.-H."/>
            <person name="Ahmad S."/>
            <person name="Lan S."/>
            <person name="Zhang J.-S."/>
            <person name="Tsai W.-C."/>
            <person name="Van De Peer Y."/>
            <person name="Liu Z.-J."/>
        </authorList>
    </citation>
    <scope>NUCLEOTIDE SEQUENCE</scope>
    <source>
        <strain evidence="9">CP</strain>
        <tissue evidence="9">Leaves</tissue>
    </source>
</reference>
<keyword evidence="6 8" id="KW-0472">Membrane</keyword>
<evidence type="ECO:0000256" key="2">
    <source>
        <dbReference type="ARBA" id="ARBA00006574"/>
    </source>
</evidence>
<evidence type="ECO:0000256" key="1">
    <source>
        <dbReference type="ARBA" id="ARBA00004141"/>
    </source>
</evidence>
<evidence type="ECO:0000313" key="9">
    <source>
        <dbReference type="EMBL" id="KAK1321013.1"/>
    </source>
</evidence>
<evidence type="ECO:0000256" key="6">
    <source>
        <dbReference type="ARBA" id="ARBA00023136"/>
    </source>
</evidence>
<dbReference type="PANTHER" id="PTHR31942">
    <property type="entry name" value="MLO-LIKE PROTEIN 1"/>
    <property type="match status" value="1"/>
</dbReference>
<keyword evidence="4" id="KW-0611">Plant defense</keyword>
<dbReference type="Pfam" id="PF03094">
    <property type="entry name" value="Mlo"/>
    <property type="match status" value="2"/>
</dbReference>
<keyword evidence="5 8" id="KW-1133">Transmembrane helix</keyword>
<keyword evidence="3 8" id="KW-0812">Transmembrane</keyword>
<dbReference type="InterPro" id="IPR004326">
    <property type="entry name" value="Mlo"/>
</dbReference>
<dbReference type="EMBL" id="JAUJYO010000003">
    <property type="protein sequence ID" value="KAK1321013.1"/>
    <property type="molecule type" value="Genomic_DNA"/>
</dbReference>
<comment type="subcellular location">
    <subcellularLocation>
        <location evidence="1">Membrane</location>
        <topology evidence="1">Multi-pass membrane protein</topology>
    </subcellularLocation>
</comment>
<dbReference type="Proteomes" id="UP001180020">
    <property type="component" value="Unassembled WGS sequence"/>
</dbReference>
<dbReference type="GO" id="GO:0006952">
    <property type="term" value="P:defense response"/>
    <property type="evidence" value="ECO:0007669"/>
    <property type="project" value="UniProtKB-KW"/>
</dbReference>
<protein>
    <recommendedName>
        <fullName evidence="11">MLO-like protein</fullName>
    </recommendedName>
</protein>